<dbReference type="RefSeq" id="WP_264141634.1">
    <property type="nucleotide sequence ID" value="NZ_JAOYEY010000023.1"/>
</dbReference>
<comment type="caution">
    <text evidence="2">The sequence shown here is derived from an EMBL/GenBank/DDBJ whole genome shotgun (WGS) entry which is preliminary data.</text>
</comment>
<accession>A0ABT3DCV6</accession>
<keyword evidence="1" id="KW-0812">Transmembrane</keyword>
<organism evidence="2 3">
    <name type="scientific">Metabacillus halosaccharovorans</name>
    <dbReference type="NCBI Taxonomy" id="930124"/>
    <lineage>
        <taxon>Bacteria</taxon>
        <taxon>Bacillati</taxon>
        <taxon>Bacillota</taxon>
        <taxon>Bacilli</taxon>
        <taxon>Bacillales</taxon>
        <taxon>Bacillaceae</taxon>
        <taxon>Metabacillus</taxon>
    </lineage>
</organism>
<evidence type="ECO:0000256" key="1">
    <source>
        <dbReference type="SAM" id="Phobius"/>
    </source>
</evidence>
<dbReference type="EMBL" id="JAOYEY010000023">
    <property type="protein sequence ID" value="MCV9884716.1"/>
    <property type="molecule type" value="Genomic_DNA"/>
</dbReference>
<keyword evidence="1" id="KW-0472">Membrane</keyword>
<protein>
    <submittedName>
        <fullName evidence="2">Uncharacterized protein</fullName>
    </submittedName>
</protein>
<name>A0ABT3DCV6_9BACI</name>
<reference evidence="2 3" key="1">
    <citation type="submission" date="2022-10" db="EMBL/GenBank/DDBJ databases">
        <title>Draft genome assembly of moderately radiation resistant bacterium Metabacillus halosaccharovorans.</title>
        <authorList>
            <person name="Pal S."/>
            <person name="Gopinathan A."/>
        </authorList>
    </citation>
    <scope>NUCLEOTIDE SEQUENCE [LARGE SCALE GENOMIC DNA]</scope>
    <source>
        <strain evidence="2 3">VITHBRA001</strain>
    </source>
</reference>
<proteinExistence type="predicted"/>
<gene>
    <name evidence="2" type="ORF">OIH86_03555</name>
</gene>
<keyword evidence="3" id="KW-1185">Reference proteome</keyword>
<feature type="transmembrane region" description="Helical" evidence="1">
    <location>
        <begin position="99"/>
        <end position="132"/>
    </location>
</feature>
<feature type="transmembrane region" description="Helical" evidence="1">
    <location>
        <begin position="62"/>
        <end position="87"/>
    </location>
</feature>
<evidence type="ECO:0000313" key="2">
    <source>
        <dbReference type="EMBL" id="MCV9884716.1"/>
    </source>
</evidence>
<sequence>MFIKRKLLTSIITALIFTSLFPLVSLIVILPTIISSIITTFFGASWNGIHFDYSELPGLLFILSYILLCALIGNVCISTPVSIFTSYISKKNTLLSQRLYLLLFPLLFGILFIFSPVLAIFAAINLVLFYFLEELLKNKPNCFCRKLISL</sequence>
<evidence type="ECO:0000313" key="3">
    <source>
        <dbReference type="Proteomes" id="UP001526147"/>
    </source>
</evidence>
<dbReference type="Proteomes" id="UP001526147">
    <property type="component" value="Unassembled WGS sequence"/>
</dbReference>
<feature type="transmembrane region" description="Helical" evidence="1">
    <location>
        <begin position="12"/>
        <end position="42"/>
    </location>
</feature>
<keyword evidence="1" id="KW-1133">Transmembrane helix</keyword>